<dbReference type="InterPro" id="IPR000620">
    <property type="entry name" value="EamA_dom"/>
</dbReference>
<dbReference type="EMBL" id="LCSD01000010">
    <property type="protein sequence ID" value="KKW47517.1"/>
    <property type="molecule type" value="Genomic_DNA"/>
</dbReference>
<protein>
    <recommendedName>
        <fullName evidence="3">EamA domain-containing protein</fullName>
    </recommendedName>
</protein>
<dbReference type="Proteomes" id="UP000034789">
    <property type="component" value="Unassembled WGS sequence"/>
</dbReference>
<name>A0A0G2B0V3_9BACT</name>
<accession>A0A0G2B0V3</accession>
<feature type="region of interest" description="Disordered" evidence="1">
    <location>
        <begin position="306"/>
        <end position="392"/>
    </location>
</feature>
<feature type="transmembrane region" description="Helical" evidence="2">
    <location>
        <begin position="225"/>
        <end position="253"/>
    </location>
</feature>
<dbReference type="AlphaFoldDB" id="A0A0G2B0V3"/>
<comment type="caution">
    <text evidence="4">The sequence shown here is derived from an EMBL/GenBank/DDBJ whole genome shotgun (WGS) entry which is preliminary data.</text>
</comment>
<dbReference type="SUPFAM" id="SSF103481">
    <property type="entry name" value="Multidrug resistance efflux transporter EmrE"/>
    <property type="match status" value="1"/>
</dbReference>
<dbReference type="InterPro" id="IPR037185">
    <property type="entry name" value="EmrE-like"/>
</dbReference>
<organism evidence="4 5">
    <name type="scientific">Candidatus Kaiserbacteria bacterium GW2011_GWA2_58_9</name>
    <dbReference type="NCBI Taxonomy" id="1618672"/>
    <lineage>
        <taxon>Bacteria</taxon>
        <taxon>Candidatus Kaiseribacteriota</taxon>
    </lineage>
</organism>
<keyword evidence="2" id="KW-0472">Membrane</keyword>
<evidence type="ECO:0000313" key="4">
    <source>
        <dbReference type="EMBL" id="KKW47517.1"/>
    </source>
</evidence>
<feature type="transmembrane region" description="Helical" evidence="2">
    <location>
        <begin position="154"/>
        <end position="176"/>
    </location>
</feature>
<proteinExistence type="predicted"/>
<keyword evidence="2" id="KW-0812">Transmembrane</keyword>
<feature type="transmembrane region" description="Helical" evidence="2">
    <location>
        <begin position="33"/>
        <end position="55"/>
    </location>
</feature>
<gene>
    <name evidence="4" type="ORF">UY98_C0010G0015</name>
</gene>
<evidence type="ECO:0000256" key="2">
    <source>
        <dbReference type="SAM" id="Phobius"/>
    </source>
</evidence>
<feature type="domain" description="EamA" evidence="3">
    <location>
        <begin position="2"/>
        <end position="138"/>
    </location>
</feature>
<feature type="transmembrane region" description="Helical" evidence="2">
    <location>
        <begin position="93"/>
        <end position="115"/>
    </location>
</feature>
<dbReference type="GO" id="GO:0016020">
    <property type="term" value="C:membrane"/>
    <property type="evidence" value="ECO:0007669"/>
    <property type="project" value="InterPro"/>
</dbReference>
<sequence>MSWLFVALLAPALSALGSYTDKYLLVHHEKTGGIGSVMIFSSLFGALVIPLALFLKADIWSVPSFEAVILILNGCITVGTLAAYLYAIKESDIVSVVPVLQTIPVFGFVFGYILLGETLELHEIGGSVIIILSAMLLSLEIEEDAKVRFRKKSFFLAVLSSFLFALSGIIFKLIAIERGYWETQFWEYIGISALGVILFFLVAPYRRSFLEVVRHRRIGVAGLNLVTEVLTVSADLLLNFATLLAPIALVYTINGFQPAFLLTFALVGSFFVPQLMHRLAFLRKNAEEPPEAVGFSEDRLRVGAEAPERVEGGRREPEGREDGRERDAAERRLYRLPRLPAPRKPDAPYENVRDYDENAEKDGFQDGRRELLGDAAEERRFFRRGEEQERDG</sequence>
<feature type="compositionally biased region" description="Basic and acidic residues" evidence="1">
    <location>
        <begin position="343"/>
        <end position="392"/>
    </location>
</feature>
<evidence type="ECO:0000256" key="1">
    <source>
        <dbReference type="SAM" id="MobiDB-lite"/>
    </source>
</evidence>
<evidence type="ECO:0000313" key="5">
    <source>
        <dbReference type="Proteomes" id="UP000034789"/>
    </source>
</evidence>
<evidence type="ECO:0000259" key="3">
    <source>
        <dbReference type="Pfam" id="PF00892"/>
    </source>
</evidence>
<feature type="transmembrane region" description="Helical" evidence="2">
    <location>
        <begin position="188"/>
        <end position="205"/>
    </location>
</feature>
<keyword evidence="2" id="KW-1133">Transmembrane helix</keyword>
<dbReference type="Pfam" id="PF00892">
    <property type="entry name" value="EamA"/>
    <property type="match status" value="1"/>
</dbReference>
<feature type="transmembrane region" description="Helical" evidence="2">
    <location>
        <begin position="259"/>
        <end position="276"/>
    </location>
</feature>
<feature type="transmembrane region" description="Helical" evidence="2">
    <location>
        <begin position="67"/>
        <end position="87"/>
    </location>
</feature>
<reference evidence="4 5" key="1">
    <citation type="journal article" date="2015" name="Nature">
        <title>rRNA introns, odd ribosomes, and small enigmatic genomes across a large radiation of phyla.</title>
        <authorList>
            <person name="Brown C.T."/>
            <person name="Hug L.A."/>
            <person name="Thomas B.C."/>
            <person name="Sharon I."/>
            <person name="Castelle C.J."/>
            <person name="Singh A."/>
            <person name="Wilkins M.J."/>
            <person name="Williams K.H."/>
            <person name="Banfield J.F."/>
        </authorList>
    </citation>
    <scope>NUCLEOTIDE SEQUENCE [LARGE SCALE GENOMIC DNA]</scope>
</reference>
<feature type="compositionally biased region" description="Basic and acidic residues" evidence="1">
    <location>
        <begin position="306"/>
        <end position="333"/>
    </location>
</feature>